<dbReference type="PANTHER" id="PTHR10000">
    <property type="entry name" value="PHOSPHOSERINE PHOSPHATASE"/>
    <property type="match status" value="1"/>
</dbReference>
<gene>
    <name evidence="1" type="ORF">DWX93_08965</name>
</gene>
<organism evidence="1 2">
    <name type="scientific">Roseburia hominis</name>
    <dbReference type="NCBI Taxonomy" id="301301"/>
    <lineage>
        <taxon>Bacteria</taxon>
        <taxon>Bacillati</taxon>
        <taxon>Bacillota</taxon>
        <taxon>Clostridia</taxon>
        <taxon>Lachnospirales</taxon>
        <taxon>Lachnospiraceae</taxon>
        <taxon>Roseburia</taxon>
    </lineage>
</organism>
<dbReference type="InterPro" id="IPR036412">
    <property type="entry name" value="HAD-like_sf"/>
</dbReference>
<evidence type="ECO:0000313" key="2">
    <source>
        <dbReference type="Proteomes" id="UP000266172"/>
    </source>
</evidence>
<evidence type="ECO:0000313" key="1">
    <source>
        <dbReference type="EMBL" id="RGS40551.1"/>
    </source>
</evidence>
<keyword evidence="1" id="KW-0378">Hydrolase</keyword>
<dbReference type="SUPFAM" id="SSF56784">
    <property type="entry name" value="HAD-like"/>
    <property type="match status" value="1"/>
</dbReference>
<reference evidence="1 2" key="1">
    <citation type="submission" date="2018-08" db="EMBL/GenBank/DDBJ databases">
        <title>A genome reference for cultivated species of the human gut microbiota.</title>
        <authorList>
            <person name="Zou Y."/>
            <person name="Xue W."/>
            <person name="Luo G."/>
        </authorList>
    </citation>
    <scope>NUCLEOTIDE SEQUENCE [LARGE SCALE GENOMIC DNA]</scope>
    <source>
        <strain evidence="1 2">AF22-12AC</strain>
    </source>
</reference>
<dbReference type="NCBIfam" id="TIGR01484">
    <property type="entry name" value="HAD-SF-IIB"/>
    <property type="match status" value="1"/>
</dbReference>
<sequence>MKKIAFFDIDGTLTSEIDGSIPESAVYAIRAARANGNLMFINTGRCFQNVEQRFRDVGFDGFVCGCGTDIYCDGAEILHVAQTHETVMKLLLAAREWDIDILFESRKEVAFDLARPLRHPDARRQYEAFEERGYEMPEHLENPNFFCDKFVLWFEHPEQLAGFRTTSDRYFECIDRGGNFREFVPLGYSKATGLNYVLDYYQIDKKDAYAFGDSNNDLPMLTALTNSVAMGNASPATLFDKVSYVTKCASEDGIRLALEHFGFI</sequence>
<proteinExistence type="predicted"/>
<dbReference type="Proteomes" id="UP000266172">
    <property type="component" value="Unassembled WGS sequence"/>
</dbReference>
<dbReference type="InterPro" id="IPR023214">
    <property type="entry name" value="HAD_sf"/>
</dbReference>
<dbReference type="GO" id="GO:0005829">
    <property type="term" value="C:cytosol"/>
    <property type="evidence" value="ECO:0007669"/>
    <property type="project" value="TreeGrafter"/>
</dbReference>
<protein>
    <submittedName>
        <fullName evidence="1">HAD-IIB family hydrolase</fullName>
    </submittedName>
</protein>
<dbReference type="GO" id="GO:0000287">
    <property type="term" value="F:magnesium ion binding"/>
    <property type="evidence" value="ECO:0007669"/>
    <property type="project" value="TreeGrafter"/>
</dbReference>
<comment type="caution">
    <text evidence="1">The sequence shown here is derived from an EMBL/GenBank/DDBJ whole genome shotgun (WGS) entry which is preliminary data.</text>
</comment>
<dbReference type="InterPro" id="IPR006379">
    <property type="entry name" value="HAD-SF_hydro_IIB"/>
</dbReference>
<dbReference type="PANTHER" id="PTHR10000:SF25">
    <property type="entry name" value="PHOSPHATASE YKRA-RELATED"/>
    <property type="match status" value="1"/>
</dbReference>
<dbReference type="Gene3D" id="3.40.50.1000">
    <property type="entry name" value="HAD superfamily/HAD-like"/>
    <property type="match status" value="1"/>
</dbReference>
<dbReference type="GO" id="GO:0016791">
    <property type="term" value="F:phosphatase activity"/>
    <property type="evidence" value="ECO:0007669"/>
    <property type="project" value="TreeGrafter"/>
</dbReference>
<dbReference type="EMBL" id="QRVL01000006">
    <property type="protein sequence ID" value="RGS40551.1"/>
    <property type="molecule type" value="Genomic_DNA"/>
</dbReference>
<dbReference type="Gene3D" id="3.30.1240.10">
    <property type="match status" value="1"/>
</dbReference>
<dbReference type="AlphaFoldDB" id="A0A395VBS6"/>
<dbReference type="RefSeq" id="WP_118097355.1">
    <property type="nucleotide sequence ID" value="NZ_CATVZQ010000041.1"/>
</dbReference>
<accession>A0A395VBS6</accession>
<dbReference type="Pfam" id="PF08282">
    <property type="entry name" value="Hydrolase_3"/>
    <property type="match status" value="1"/>
</dbReference>
<name>A0A395VBS6_9FIRM</name>